<feature type="compositionally biased region" description="Basic residues" evidence="1">
    <location>
        <begin position="93"/>
        <end position="121"/>
    </location>
</feature>
<proteinExistence type="predicted"/>
<feature type="compositionally biased region" description="Gly residues" evidence="1">
    <location>
        <begin position="1"/>
        <end position="38"/>
    </location>
</feature>
<feature type="compositionally biased region" description="Basic residues" evidence="1">
    <location>
        <begin position="132"/>
        <end position="145"/>
    </location>
</feature>
<reference evidence="2" key="1">
    <citation type="submission" date="2020-02" db="EMBL/GenBank/DDBJ databases">
        <authorList>
            <person name="Meier V. D."/>
        </authorList>
    </citation>
    <scope>NUCLEOTIDE SEQUENCE</scope>
    <source>
        <strain evidence="2">AVDCRST_MAG89</strain>
    </source>
</reference>
<feature type="non-terminal residue" evidence="2">
    <location>
        <position position="1"/>
    </location>
</feature>
<accession>A0A6J4ME45</accession>
<organism evidence="2">
    <name type="scientific">uncultured Gemmatimonadota bacterium</name>
    <dbReference type="NCBI Taxonomy" id="203437"/>
    <lineage>
        <taxon>Bacteria</taxon>
        <taxon>Pseudomonadati</taxon>
        <taxon>Gemmatimonadota</taxon>
        <taxon>environmental samples</taxon>
    </lineage>
</organism>
<feature type="compositionally biased region" description="Basic residues" evidence="1">
    <location>
        <begin position="186"/>
        <end position="209"/>
    </location>
</feature>
<feature type="non-terminal residue" evidence="2">
    <location>
        <position position="209"/>
    </location>
</feature>
<evidence type="ECO:0000313" key="2">
    <source>
        <dbReference type="EMBL" id="CAA9355292.1"/>
    </source>
</evidence>
<dbReference type="EMBL" id="CADCTV010000710">
    <property type="protein sequence ID" value="CAA9355292.1"/>
    <property type="molecule type" value="Genomic_DNA"/>
</dbReference>
<gene>
    <name evidence="2" type="ORF">AVDCRST_MAG89-3387</name>
</gene>
<name>A0A6J4ME45_9BACT</name>
<sequence>AGSWDDGGGDGSGADAVGRGGRGARGRGAAGGRRGGAGQVADRHVALGAHVPHPAPGQPRERAVQPVERHHRGRPGQPGGRIGGGRHPDGQHRHQQRAARHAPSLRRLLRRAQPPHHHLPQHPRGGGWARAARARQPHHPWRHPARGAGGRDDGGKRRAGQAAHRLRGADHHRPHGLRRHLEPRGRGGRRGPGRRGSHQHRRLRGGTAV</sequence>
<feature type="compositionally biased region" description="Basic residues" evidence="1">
    <location>
        <begin position="164"/>
        <end position="178"/>
    </location>
</feature>
<protein>
    <submittedName>
        <fullName evidence="2">Protein yceI</fullName>
    </submittedName>
</protein>
<dbReference type="AlphaFoldDB" id="A0A6J4ME45"/>
<evidence type="ECO:0000256" key="1">
    <source>
        <dbReference type="SAM" id="MobiDB-lite"/>
    </source>
</evidence>
<feature type="compositionally biased region" description="Gly residues" evidence="1">
    <location>
        <begin position="76"/>
        <end position="85"/>
    </location>
</feature>
<feature type="region of interest" description="Disordered" evidence="1">
    <location>
        <begin position="1"/>
        <end position="209"/>
    </location>
</feature>